<organism evidence="8 9">
    <name type="scientific">Desulfallas thermosapovorans DSM 6562</name>
    <dbReference type="NCBI Taxonomy" id="1121431"/>
    <lineage>
        <taxon>Bacteria</taxon>
        <taxon>Bacillati</taxon>
        <taxon>Bacillota</taxon>
        <taxon>Clostridia</taxon>
        <taxon>Eubacteriales</taxon>
        <taxon>Desulfallaceae</taxon>
        <taxon>Desulfallas</taxon>
    </lineage>
</organism>
<dbReference type="Proteomes" id="UP000323166">
    <property type="component" value="Unassembled WGS sequence"/>
</dbReference>
<reference evidence="8 9" key="1">
    <citation type="submission" date="2019-07" db="EMBL/GenBank/DDBJ databases">
        <title>Genomic Encyclopedia of Type Strains, Phase I: the one thousand microbial genomes (KMG-I) project.</title>
        <authorList>
            <person name="Kyrpides N."/>
        </authorList>
    </citation>
    <scope>NUCLEOTIDE SEQUENCE [LARGE SCALE GENOMIC DNA]</scope>
    <source>
        <strain evidence="8 9">DSM 6562</strain>
    </source>
</reference>
<gene>
    <name evidence="8" type="ORF">LX24_00725</name>
</gene>
<name>A0A5S4ZVV9_9FIRM</name>
<evidence type="ECO:0000256" key="7">
    <source>
        <dbReference type="PIRSR" id="PIRSR000216-1"/>
    </source>
</evidence>
<comment type="similarity">
    <text evidence="1">Belongs to the complex I 24 kDa subunit family.</text>
</comment>
<proteinExistence type="inferred from homology"/>
<dbReference type="InterPro" id="IPR002023">
    <property type="entry name" value="NuoE-like"/>
</dbReference>
<dbReference type="InterPro" id="IPR036249">
    <property type="entry name" value="Thioredoxin-like_sf"/>
</dbReference>
<dbReference type="PIRSF" id="PIRSF000216">
    <property type="entry name" value="NADH_DH_24kDa"/>
    <property type="match status" value="1"/>
</dbReference>
<dbReference type="NCBIfam" id="TIGR01958">
    <property type="entry name" value="nuoE_fam"/>
    <property type="match status" value="1"/>
</dbReference>
<evidence type="ECO:0000256" key="6">
    <source>
        <dbReference type="ARBA" id="ARBA00034078"/>
    </source>
</evidence>
<dbReference type="Gene3D" id="1.10.10.1590">
    <property type="entry name" value="NADH-quinone oxidoreductase subunit E"/>
    <property type="match status" value="1"/>
</dbReference>
<dbReference type="AlphaFoldDB" id="A0A5S4ZVV9"/>
<keyword evidence="3 7" id="KW-0479">Metal-binding</keyword>
<keyword evidence="2 7" id="KW-0001">2Fe-2S</keyword>
<sequence>MSNGCTCHAQAQLTPEHMAQVDKIMEPYRGQPGSLIQVLHKAQNEVGYLPREVQVRVAEGLNVPLTKVYGVVSFYSLFTTKPKGKHKIHVCAGTACYVRGANELLDKLEEDLQVKPGDTTADGRFSVDVVRCLGACGLGPVVTVDDEVYGRVNNEKLDGILAKYKKE</sequence>
<comment type="cofactor">
    <cofactor evidence="6">
        <name>[2Fe-2S] cluster</name>
        <dbReference type="ChEBI" id="CHEBI:190135"/>
    </cofactor>
</comment>
<evidence type="ECO:0000256" key="3">
    <source>
        <dbReference type="ARBA" id="ARBA00022723"/>
    </source>
</evidence>
<dbReference type="RefSeq" id="WP_166510777.1">
    <property type="nucleotide sequence ID" value="NZ_VNHM01000003.1"/>
</dbReference>
<dbReference type="InterPro" id="IPR042128">
    <property type="entry name" value="NuoE_dom"/>
</dbReference>
<dbReference type="GO" id="GO:0051537">
    <property type="term" value="F:2 iron, 2 sulfur cluster binding"/>
    <property type="evidence" value="ECO:0007669"/>
    <property type="project" value="UniProtKB-KW"/>
</dbReference>
<dbReference type="SUPFAM" id="SSF52833">
    <property type="entry name" value="Thioredoxin-like"/>
    <property type="match status" value="1"/>
</dbReference>
<dbReference type="PANTHER" id="PTHR43342">
    <property type="entry name" value="NADH-QUINONE OXIDOREDUCTASE, E SUBUNIT"/>
    <property type="match status" value="1"/>
</dbReference>
<dbReference type="EMBL" id="VNHM01000003">
    <property type="protein sequence ID" value="TYO96915.1"/>
    <property type="molecule type" value="Genomic_DNA"/>
</dbReference>
<dbReference type="InterPro" id="IPR041921">
    <property type="entry name" value="NuoE_N"/>
</dbReference>
<keyword evidence="5 7" id="KW-0411">Iron-sulfur</keyword>
<dbReference type="GO" id="GO:0016491">
    <property type="term" value="F:oxidoreductase activity"/>
    <property type="evidence" value="ECO:0007669"/>
    <property type="project" value="InterPro"/>
</dbReference>
<evidence type="ECO:0000256" key="4">
    <source>
        <dbReference type="ARBA" id="ARBA00023004"/>
    </source>
</evidence>
<dbReference type="FunFam" id="3.40.30.10:FF:000015">
    <property type="entry name" value="NADH-quinone oxidoreductase subunit E"/>
    <property type="match status" value="1"/>
</dbReference>
<dbReference type="GO" id="GO:0046872">
    <property type="term" value="F:metal ion binding"/>
    <property type="evidence" value="ECO:0007669"/>
    <property type="project" value="UniProtKB-KW"/>
</dbReference>
<dbReference type="Gene3D" id="3.40.30.10">
    <property type="entry name" value="Glutaredoxin"/>
    <property type="match status" value="1"/>
</dbReference>
<dbReference type="CDD" id="cd03064">
    <property type="entry name" value="TRX_Fd_NuoE"/>
    <property type="match status" value="1"/>
</dbReference>
<dbReference type="PANTHER" id="PTHR43342:SF2">
    <property type="entry name" value="POTENTIAL NAD-REDUCING HYDROGENASE SUBUNIT"/>
    <property type="match status" value="1"/>
</dbReference>
<feature type="binding site" evidence="7">
    <location>
        <position position="136"/>
    </location>
    <ligand>
        <name>[2Fe-2S] cluster</name>
        <dbReference type="ChEBI" id="CHEBI:190135"/>
    </ligand>
</feature>
<protein>
    <submittedName>
        <fullName evidence="8">NADP-reducing hydrogenase subunit HndA</fullName>
    </submittedName>
</protein>
<dbReference type="FunFam" id="1.10.10.1590:FF:000001">
    <property type="entry name" value="NADH-quinone oxidoreductase subunit E"/>
    <property type="match status" value="1"/>
</dbReference>
<comment type="cofactor">
    <cofactor evidence="7">
        <name>[2Fe-2S] cluster</name>
        <dbReference type="ChEBI" id="CHEBI:190135"/>
    </cofactor>
    <text evidence="7">Binds 1 [2Fe-2S] cluster.</text>
</comment>
<dbReference type="InterPro" id="IPR028431">
    <property type="entry name" value="NADP_DH_HndA-like"/>
</dbReference>
<evidence type="ECO:0000256" key="1">
    <source>
        <dbReference type="ARBA" id="ARBA00010643"/>
    </source>
</evidence>
<dbReference type="PROSITE" id="PS01099">
    <property type="entry name" value="COMPLEX1_24K"/>
    <property type="match status" value="1"/>
</dbReference>
<evidence type="ECO:0000313" key="9">
    <source>
        <dbReference type="Proteomes" id="UP000323166"/>
    </source>
</evidence>
<feature type="binding site" evidence="7">
    <location>
        <position position="132"/>
    </location>
    <ligand>
        <name>[2Fe-2S] cluster</name>
        <dbReference type="ChEBI" id="CHEBI:190135"/>
    </ligand>
</feature>
<evidence type="ECO:0000256" key="2">
    <source>
        <dbReference type="ARBA" id="ARBA00022714"/>
    </source>
</evidence>
<dbReference type="Pfam" id="PF01257">
    <property type="entry name" value="2Fe-2S_thioredx"/>
    <property type="match status" value="1"/>
</dbReference>
<feature type="binding site" evidence="7">
    <location>
        <position position="91"/>
    </location>
    <ligand>
        <name>[2Fe-2S] cluster</name>
        <dbReference type="ChEBI" id="CHEBI:190135"/>
    </ligand>
</feature>
<evidence type="ECO:0000313" key="8">
    <source>
        <dbReference type="EMBL" id="TYO96915.1"/>
    </source>
</evidence>
<comment type="caution">
    <text evidence="8">The sequence shown here is derived from an EMBL/GenBank/DDBJ whole genome shotgun (WGS) entry which is preliminary data.</text>
</comment>
<keyword evidence="4 7" id="KW-0408">Iron</keyword>
<accession>A0A5S4ZVV9</accession>
<evidence type="ECO:0000256" key="5">
    <source>
        <dbReference type="ARBA" id="ARBA00023014"/>
    </source>
</evidence>
<dbReference type="NCBIfam" id="NF005722">
    <property type="entry name" value="PRK07539.1-2"/>
    <property type="match status" value="1"/>
</dbReference>
<feature type="binding site" evidence="7">
    <location>
        <position position="96"/>
    </location>
    <ligand>
        <name>[2Fe-2S] cluster</name>
        <dbReference type="ChEBI" id="CHEBI:190135"/>
    </ligand>
</feature>
<keyword evidence="9" id="KW-1185">Reference proteome</keyword>